<protein>
    <recommendedName>
        <fullName evidence="3">DUF3168 domain-containing protein</fullName>
    </recommendedName>
</protein>
<evidence type="ECO:0000313" key="2">
    <source>
        <dbReference type="Proteomes" id="UP000241229"/>
    </source>
</evidence>
<dbReference type="EMBL" id="PXYK01000004">
    <property type="protein sequence ID" value="PSJ64506.1"/>
    <property type="molecule type" value="Genomic_DNA"/>
</dbReference>
<accession>A0A2P7SPW4</accession>
<keyword evidence="2" id="KW-1185">Reference proteome</keyword>
<evidence type="ECO:0008006" key="3">
    <source>
        <dbReference type="Google" id="ProtNLM"/>
    </source>
</evidence>
<dbReference type="Pfam" id="PF11367">
    <property type="entry name" value="Tail_completion_gp17"/>
    <property type="match status" value="1"/>
</dbReference>
<dbReference type="InterPro" id="IPR053745">
    <property type="entry name" value="Viral_Tail_Comp_sf"/>
</dbReference>
<dbReference type="OrthoDB" id="7630456at2"/>
<dbReference type="AlphaFoldDB" id="A0A2P7SPW4"/>
<comment type="caution">
    <text evidence="1">The sequence shown here is derived from an EMBL/GenBank/DDBJ whole genome shotgun (WGS) entry which is preliminary data.</text>
</comment>
<organism evidence="1 2">
    <name type="scientific">Kumtagia ephedrae</name>
    <dbReference type="NCBI Taxonomy" id="2116701"/>
    <lineage>
        <taxon>Bacteria</taxon>
        <taxon>Pseudomonadati</taxon>
        <taxon>Pseudomonadota</taxon>
        <taxon>Alphaproteobacteria</taxon>
        <taxon>Hyphomicrobiales</taxon>
        <taxon>Phyllobacteriaceae</taxon>
        <taxon>Kumtagia</taxon>
    </lineage>
</organism>
<dbReference type="RefSeq" id="WP_106771253.1">
    <property type="nucleotide sequence ID" value="NZ_PXYK01000004.1"/>
</dbReference>
<gene>
    <name evidence="1" type="ORF">C7I84_06060</name>
</gene>
<reference evidence="1 2" key="1">
    <citation type="submission" date="2018-03" db="EMBL/GenBank/DDBJ databases">
        <title>The draft genome of Mesorhizobium sp. 6GN-30.</title>
        <authorList>
            <person name="Liu L."/>
            <person name="Li L."/>
            <person name="Wang T."/>
            <person name="Zhang X."/>
            <person name="Liang L."/>
        </authorList>
    </citation>
    <scope>NUCLEOTIDE SEQUENCE [LARGE SCALE GENOMIC DNA]</scope>
    <source>
        <strain evidence="1 2">6GN30</strain>
    </source>
</reference>
<dbReference type="Proteomes" id="UP000241229">
    <property type="component" value="Unassembled WGS sequence"/>
</dbReference>
<dbReference type="InterPro" id="IPR021508">
    <property type="entry name" value="Gp17-like"/>
</dbReference>
<proteinExistence type="predicted"/>
<name>A0A2P7SPW4_9HYPH</name>
<evidence type="ECO:0000313" key="1">
    <source>
        <dbReference type="EMBL" id="PSJ64506.1"/>
    </source>
</evidence>
<sequence>MIGDALQRAIYDALTAAPALCEGRVYDNPPEKKRLVFPYITIGDEQVGDDGTSCGDGWEAFSDIHVWSRPPAKSKLEAKAIAAAVVERLVTNGLAVAGFTVAVAQLDVLRSMRDPDGITEHAVVSVRHLLTPA</sequence>
<dbReference type="Gene3D" id="3.30.2000.30">
    <property type="match status" value="1"/>
</dbReference>